<dbReference type="Proteomes" id="UP001155057">
    <property type="component" value="Unassembled WGS sequence"/>
</dbReference>
<feature type="domain" description="Initiator Rep protein WH1" evidence="3">
    <location>
        <begin position="5"/>
        <end position="151"/>
    </location>
</feature>
<evidence type="ECO:0000259" key="3">
    <source>
        <dbReference type="Pfam" id="PF01051"/>
    </source>
</evidence>
<dbReference type="GO" id="GO:0003887">
    <property type="term" value="F:DNA-directed DNA polymerase activity"/>
    <property type="evidence" value="ECO:0007669"/>
    <property type="project" value="InterPro"/>
</dbReference>
<dbReference type="EMBL" id="JANUAE010000004">
    <property type="protein sequence ID" value="MCS3709747.1"/>
    <property type="molecule type" value="Genomic_DNA"/>
</dbReference>
<comment type="similarity">
    <text evidence="1">Belongs to the initiator RepB protein family.</text>
</comment>
<dbReference type="InterPro" id="IPR036390">
    <property type="entry name" value="WH_DNA-bd_sf"/>
</dbReference>
<reference evidence="4" key="1">
    <citation type="submission" date="2022-08" db="EMBL/GenBank/DDBJ databases">
        <title>Genomic Encyclopedia of Type Strains, Phase V (KMG-V): Genome sequencing to study the core and pangenomes of soil and plant-associated prokaryotes.</title>
        <authorList>
            <person name="Whitman W."/>
        </authorList>
    </citation>
    <scope>NUCLEOTIDE SEQUENCE</scope>
    <source>
        <strain evidence="4">SP3049</strain>
    </source>
</reference>
<proteinExistence type="inferred from homology"/>
<dbReference type="SUPFAM" id="SSF46785">
    <property type="entry name" value="Winged helix' DNA-binding domain"/>
    <property type="match status" value="2"/>
</dbReference>
<feature type="region of interest" description="Disordered" evidence="2">
    <location>
        <begin position="219"/>
        <end position="249"/>
    </location>
</feature>
<protein>
    <submittedName>
        <fullName evidence="4">Plasmid replication initiation protein</fullName>
    </submittedName>
</protein>
<name>A0A9X2QB37_9BACT</name>
<accession>A0A9X2QB37</accession>
<dbReference type="GO" id="GO:0006270">
    <property type="term" value="P:DNA replication initiation"/>
    <property type="evidence" value="ECO:0007669"/>
    <property type="project" value="InterPro"/>
</dbReference>
<evidence type="ECO:0000256" key="2">
    <source>
        <dbReference type="SAM" id="MobiDB-lite"/>
    </source>
</evidence>
<comment type="caution">
    <text evidence="4">The sequence shown here is derived from an EMBL/GenBank/DDBJ whole genome shotgun (WGS) entry which is preliminary data.</text>
</comment>
<evidence type="ECO:0000256" key="1">
    <source>
        <dbReference type="ARBA" id="ARBA00038283"/>
    </source>
</evidence>
<organism evidence="4 5">
    <name type="scientific">Salinibacter ruber</name>
    <dbReference type="NCBI Taxonomy" id="146919"/>
    <lineage>
        <taxon>Bacteria</taxon>
        <taxon>Pseudomonadati</taxon>
        <taxon>Rhodothermota</taxon>
        <taxon>Rhodothermia</taxon>
        <taxon>Rhodothermales</taxon>
        <taxon>Salinibacteraceae</taxon>
        <taxon>Salinibacter</taxon>
    </lineage>
</organism>
<evidence type="ECO:0000313" key="4">
    <source>
        <dbReference type="EMBL" id="MCS3709747.1"/>
    </source>
</evidence>
<sequence length="310" mass="36297">MSQQVAKSNDLIQGQLDWSCLQQRLVAMLVSQLDRKDERFEVQRVYVKDLIETAGSGGSGLYDQIEKVCSELLHSTIEVRDKMEDGRRRYRGVNPFSSCEYVEGEGYIKARFTEDMRPFLLQLRRRFTTYQLENMIRLRSTYAMRVYELLKMREDLRYVKWPVKELREVLSCTDKYDRFSDFKKRVLEPARKEIAEKCDLSFAYRVERKNQKPVAVEFSIRNGSDGPIKPADPTPQGGEPSVSASEESEEFDLQAMVEERLNQEELFKLTTSYLHEVLQWASQQTNENLPNHLKAEQIVRSTVKVIRKNL</sequence>
<dbReference type="InterPro" id="IPR036388">
    <property type="entry name" value="WH-like_DNA-bd_sf"/>
</dbReference>
<dbReference type="Pfam" id="PF21205">
    <property type="entry name" value="Rep3_C"/>
    <property type="match status" value="1"/>
</dbReference>
<dbReference type="Pfam" id="PF01051">
    <property type="entry name" value="Rep3_N"/>
    <property type="match status" value="1"/>
</dbReference>
<dbReference type="AlphaFoldDB" id="A0A9X2QB37"/>
<gene>
    <name evidence="4" type="ORF">GGP61_001351</name>
</gene>
<dbReference type="Gene3D" id="1.10.10.10">
    <property type="entry name" value="Winged helix-like DNA-binding domain superfamily/Winged helix DNA-binding domain"/>
    <property type="match status" value="2"/>
</dbReference>
<dbReference type="RefSeq" id="WP_259123560.1">
    <property type="nucleotide sequence ID" value="NZ_JANTZO010000005.1"/>
</dbReference>
<dbReference type="InterPro" id="IPR000525">
    <property type="entry name" value="Initiator_Rep_WH1"/>
</dbReference>
<evidence type="ECO:0000313" key="5">
    <source>
        <dbReference type="Proteomes" id="UP001155057"/>
    </source>
</evidence>